<evidence type="ECO:0000313" key="2">
    <source>
        <dbReference type="Proteomes" id="UP000219636"/>
    </source>
</evidence>
<proteinExistence type="predicted"/>
<sequence>MIALERKYPKKLLLLESLLRRIPRENFEYIHTQKQIKTPITKKGDDY</sequence>
<keyword evidence="2" id="KW-1185">Reference proteome</keyword>
<reference evidence="2" key="1">
    <citation type="submission" date="2017-08" db="EMBL/GenBank/DDBJ databases">
        <authorList>
            <person name="Varghese N."/>
            <person name="Submissions S."/>
        </authorList>
    </citation>
    <scope>NUCLEOTIDE SEQUENCE [LARGE SCALE GENOMIC DNA]</scope>
    <source>
        <strain evidence="2">JC22</strain>
    </source>
</reference>
<dbReference type="Proteomes" id="UP000219636">
    <property type="component" value="Unassembled WGS sequence"/>
</dbReference>
<organism evidence="1 2">
    <name type="scientific">Ureibacillus xyleni</name>
    <dbReference type="NCBI Taxonomy" id="614648"/>
    <lineage>
        <taxon>Bacteria</taxon>
        <taxon>Bacillati</taxon>
        <taxon>Bacillota</taxon>
        <taxon>Bacilli</taxon>
        <taxon>Bacillales</taxon>
        <taxon>Caryophanaceae</taxon>
        <taxon>Ureibacillus</taxon>
    </lineage>
</organism>
<dbReference type="AlphaFoldDB" id="A0A285RPJ1"/>
<protein>
    <submittedName>
        <fullName evidence="1">Uncharacterized protein</fullName>
    </submittedName>
</protein>
<evidence type="ECO:0000313" key="1">
    <source>
        <dbReference type="EMBL" id="SOB94247.1"/>
    </source>
</evidence>
<accession>A0A285RPJ1</accession>
<dbReference type="EMBL" id="OBMQ01000001">
    <property type="protein sequence ID" value="SOB94247.1"/>
    <property type="molecule type" value="Genomic_DNA"/>
</dbReference>
<name>A0A285RPJ1_9BACL</name>
<gene>
    <name evidence="1" type="ORF">SAMN05880501_101794</name>
</gene>